<name>A0A9D8KBW2_9DELT</name>
<dbReference type="InterPro" id="IPR016035">
    <property type="entry name" value="Acyl_Trfase/lysoPLipase"/>
</dbReference>
<protein>
    <submittedName>
        <fullName evidence="4">Patatin-like phospholipase family protein</fullName>
    </submittedName>
</protein>
<dbReference type="SUPFAM" id="SSF52151">
    <property type="entry name" value="FabD/lysophospholipase-like"/>
    <property type="match status" value="1"/>
</dbReference>
<evidence type="ECO:0000313" key="5">
    <source>
        <dbReference type="Proteomes" id="UP000809273"/>
    </source>
</evidence>
<reference evidence="4" key="2">
    <citation type="submission" date="2021-01" db="EMBL/GenBank/DDBJ databases">
        <authorList>
            <person name="Hahn C.R."/>
            <person name="Youssef N.H."/>
            <person name="Elshahed M."/>
        </authorList>
    </citation>
    <scope>NUCLEOTIDE SEQUENCE</scope>
    <source>
        <strain evidence="4">Zod_Metabat.24</strain>
    </source>
</reference>
<feature type="short sequence motif" description="DGA/G" evidence="2">
    <location>
        <begin position="299"/>
        <end position="301"/>
    </location>
</feature>
<dbReference type="Proteomes" id="UP000809273">
    <property type="component" value="Unassembled WGS sequence"/>
</dbReference>
<sequence length="472" mass="53297">MISKRILNLSILLAFLIFLASTTGCSIFSNKFVVYSQPIPQPKAYNALDDGDYFLAVTVSGGGSRSAVWSAAVFRELFRQAKLPDGRSILDEIDYISSVSGGSVSSAYYCLNKPESDTTNIEEHAAFFDKFVKEMRRNIERDILFKPWLWHRIFLQSVERAYFLKWDFDKYYFHNATFNDLYKRQIEGICPTLIVNGTVMDTGSKFLFTTVRRDVFSSHAEEELGSKLIDTGMGKSNVPLEEGLLNIKLCEDIGISVGDMEVSRAVVASAAVPLIFGPIIFKDEITSTPENPKYVHVVDGGVGDTLGLESIMELVFDRYNSPGKKYRGGMVIIIDANQRIDPTASENLIRGLKAGATIERTRVIYAYRGKTLAYITIMFIQDNSRYKDIDFVYISPYLVKDPAILESLRDEQGFERYTPSELDVIVERFQKTPTRFQIKPELADNLECAARLVVGTVKDRILENYLRCNGVE</sequence>
<gene>
    <name evidence="4" type="ORF">JW984_02515</name>
</gene>
<dbReference type="InterPro" id="IPR002641">
    <property type="entry name" value="PNPLA_dom"/>
</dbReference>
<proteinExistence type="predicted"/>
<reference evidence="4" key="1">
    <citation type="journal article" date="2021" name="Environ. Microbiol.">
        <title>Genomic characterization of three novel Desulfobacterota classes expand the metabolic and phylogenetic diversity of the phylum.</title>
        <authorList>
            <person name="Murphy C.L."/>
            <person name="Biggerstaff J."/>
            <person name="Eichhorn A."/>
            <person name="Ewing E."/>
            <person name="Shahan R."/>
            <person name="Soriano D."/>
            <person name="Stewart S."/>
            <person name="VanMol K."/>
            <person name="Walker R."/>
            <person name="Walters P."/>
            <person name="Elshahed M.S."/>
            <person name="Youssef N.H."/>
        </authorList>
    </citation>
    <scope>NUCLEOTIDE SEQUENCE</scope>
    <source>
        <strain evidence="4">Zod_Metabat.24</strain>
    </source>
</reference>
<dbReference type="PROSITE" id="PS51635">
    <property type="entry name" value="PNPLA"/>
    <property type="match status" value="1"/>
</dbReference>
<dbReference type="GO" id="GO:0016787">
    <property type="term" value="F:hydrolase activity"/>
    <property type="evidence" value="ECO:0007669"/>
    <property type="project" value="UniProtKB-UniRule"/>
</dbReference>
<evidence type="ECO:0000256" key="1">
    <source>
        <dbReference type="ARBA" id="ARBA00023098"/>
    </source>
</evidence>
<evidence type="ECO:0000259" key="3">
    <source>
        <dbReference type="PROSITE" id="PS51635"/>
    </source>
</evidence>
<dbReference type="Pfam" id="PF01734">
    <property type="entry name" value="Patatin"/>
    <property type="match status" value="1"/>
</dbReference>
<keyword evidence="1 2" id="KW-0443">Lipid metabolism</keyword>
<keyword evidence="2" id="KW-0442">Lipid degradation</keyword>
<comment type="caution">
    <text evidence="2">Lacks conserved residue(s) required for the propagation of feature annotation.</text>
</comment>
<feature type="domain" description="PNPLA" evidence="3">
    <location>
        <begin position="58"/>
        <end position="312"/>
    </location>
</feature>
<feature type="active site" description="Proton acceptor" evidence="2">
    <location>
        <position position="299"/>
    </location>
</feature>
<keyword evidence="2" id="KW-0378">Hydrolase</keyword>
<feature type="active site" description="Nucleophile" evidence="2">
    <location>
        <position position="100"/>
    </location>
</feature>
<comment type="caution">
    <text evidence="4">The sequence shown here is derived from an EMBL/GenBank/DDBJ whole genome shotgun (WGS) entry which is preliminary data.</text>
</comment>
<organism evidence="4 5">
    <name type="scientific">Candidatus Zymogenus saltonus</name>
    <dbReference type="NCBI Taxonomy" id="2844893"/>
    <lineage>
        <taxon>Bacteria</taxon>
        <taxon>Deltaproteobacteria</taxon>
        <taxon>Candidatus Zymogenia</taxon>
        <taxon>Candidatus Zymogeniales</taxon>
        <taxon>Candidatus Zymogenaceae</taxon>
        <taxon>Candidatus Zymogenus</taxon>
    </lineage>
</organism>
<dbReference type="GO" id="GO:0016042">
    <property type="term" value="P:lipid catabolic process"/>
    <property type="evidence" value="ECO:0007669"/>
    <property type="project" value="UniProtKB-UniRule"/>
</dbReference>
<dbReference type="Gene3D" id="3.40.1090.10">
    <property type="entry name" value="Cytosolic phospholipase A2 catalytic domain"/>
    <property type="match status" value="1"/>
</dbReference>
<accession>A0A9D8KBW2</accession>
<evidence type="ECO:0000313" key="4">
    <source>
        <dbReference type="EMBL" id="MBN1572049.1"/>
    </source>
</evidence>
<dbReference type="PROSITE" id="PS51257">
    <property type="entry name" value="PROKAR_LIPOPROTEIN"/>
    <property type="match status" value="1"/>
</dbReference>
<dbReference type="EMBL" id="JAFGIX010000011">
    <property type="protein sequence ID" value="MBN1572049.1"/>
    <property type="molecule type" value="Genomic_DNA"/>
</dbReference>
<evidence type="ECO:0000256" key="2">
    <source>
        <dbReference type="PROSITE-ProRule" id="PRU01161"/>
    </source>
</evidence>
<dbReference type="AlphaFoldDB" id="A0A9D8KBW2"/>